<feature type="transmembrane region" description="Helical" evidence="1">
    <location>
        <begin position="27"/>
        <end position="44"/>
    </location>
</feature>
<keyword evidence="1" id="KW-1133">Transmembrane helix</keyword>
<name>A0A285EF92_9ACTN</name>
<keyword evidence="1" id="KW-0472">Membrane</keyword>
<evidence type="ECO:0000256" key="1">
    <source>
        <dbReference type="SAM" id="Phobius"/>
    </source>
</evidence>
<dbReference type="Proteomes" id="UP000219514">
    <property type="component" value="Unassembled WGS sequence"/>
</dbReference>
<protein>
    <submittedName>
        <fullName evidence="2">Uncharacterized protein</fullName>
    </submittedName>
</protein>
<reference evidence="2 3" key="1">
    <citation type="submission" date="2017-09" db="EMBL/GenBank/DDBJ databases">
        <authorList>
            <person name="Ehlers B."/>
            <person name="Leendertz F.H."/>
        </authorList>
    </citation>
    <scope>NUCLEOTIDE SEQUENCE [LARGE SCALE GENOMIC DNA]</scope>
    <source>
        <strain evidence="2 3">DSM 46844</strain>
    </source>
</reference>
<sequence length="45" mass="5431">MSGMYERALAQQRLDARRHRYRERQRVLLAVFCATAVVFFVLFVR</sequence>
<dbReference type="EMBL" id="OBDO01000008">
    <property type="protein sequence ID" value="SNX97647.1"/>
    <property type="molecule type" value="Genomic_DNA"/>
</dbReference>
<organism evidence="2 3">
    <name type="scientific">Geodermatophilus sabuli</name>
    <dbReference type="NCBI Taxonomy" id="1564158"/>
    <lineage>
        <taxon>Bacteria</taxon>
        <taxon>Bacillati</taxon>
        <taxon>Actinomycetota</taxon>
        <taxon>Actinomycetes</taxon>
        <taxon>Geodermatophilales</taxon>
        <taxon>Geodermatophilaceae</taxon>
        <taxon>Geodermatophilus</taxon>
    </lineage>
</organism>
<dbReference type="RefSeq" id="WP_172442492.1">
    <property type="nucleotide sequence ID" value="NZ_JACHXB010000007.1"/>
</dbReference>
<keyword evidence="3" id="KW-1185">Reference proteome</keyword>
<keyword evidence="1" id="KW-0812">Transmembrane</keyword>
<dbReference type="AlphaFoldDB" id="A0A285EF92"/>
<evidence type="ECO:0000313" key="2">
    <source>
        <dbReference type="EMBL" id="SNX97647.1"/>
    </source>
</evidence>
<proteinExistence type="predicted"/>
<accession>A0A285EF92</accession>
<gene>
    <name evidence="2" type="ORF">SAMN06893097_10811</name>
</gene>
<evidence type="ECO:0000313" key="3">
    <source>
        <dbReference type="Proteomes" id="UP000219514"/>
    </source>
</evidence>